<evidence type="ECO:0000256" key="1">
    <source>
        <dbReference type="SAM" id="MobiDB-lite"/>
    </source>
</evidence>
<feature type="compositionally biased region" description="Basic and acidic residues" evidence="1">
    <location>
        <begin position="59"/>
        <end position="88"/>
    </location>
</feature>
<dbReference type="AlphaFoldDB" id="A0A0A9EEW7"/>
<evidence type="ECO:0000313" key="2">
    <source>
        <dbReference type="EMBL" id="JAD99319.1"/>
    </source>
</evidence>
<feature type="region of interest" description="Disordered" evidence="1">
    <location>
        <begin position="49"/>
        <end position="88"/>
    </location>
</feature>
<protein>
    <submittedName>
        <fullName evidence="2">Uncharacterized protein</fullName>
    </submittedName>
</protein>
<reference evidence="2" key="2">
    <citation type="journal article" date="2015" name="Data Brief">
        <title>Shoot transcriptome of the giant reed, Arundo donax.</title>
        <authorList>
            <person name="Barrero R.A."/>
            <person name="Guerrero F.D."/>
            <person name="Moolhuijzen P."/>
            <person name="Goolsby J.A."/>
            <person name="Tidwell J."/>
            <person name="Bellgard S.E."/>
            <person name="Bellgard M.I."/>
        </authorList>
    </citation>
    <scope>NUCLEOTIDE SEQUENCE</scope>
    <source>
        <tissue evidence="2">Shoot tissue taken approximately 20 cm above the soil surface</tissue>
    </source>
</reference>
<accession>A0A0A9EEW7</accession>
<reference evidence="2" key="1">
    <citation type="submission" date="2014-09" db="EMBL/GenBank/DDBJ databases">
        <authorList>
            <person name="Magalhaes I.L.F."/>
            <person name="Oliveira U."/>
            <person name="Santos F.R."/>
            <person name="Vidigal T.H.D.A."/>
            <person name="Brescovit A.D."/>
            <person name="Santos A.J."/>
        </authorList>
    </citation>
    <scope>NUCLEOTIDE SEQUENCE</scope>
    <source>
        <tissue evidence="2">Shoot tissue taken approximately 20 cm above the soil surface</tissue>
    </source>
</reference>
<organism evidence="2">
    <name type="scientific">Arundo donax</name>
    <name type="common">Giant reed</name>
    <name type="synonym">Donax arundinaceus</name>
    <dbReference type="NCBI Taxonomy" id="35708"/>
    <lineage>
        <taxon>Eukaryota</taxon>
        <taxon>Viridiplantae</taxon>
        <taxon>Streptophyta</taxon>
        <taxon>Embryophyta</taxon>
        <taxon>Tracheophyta</taxon>
        <taxon>Spermatophyta</taxon>
        <taxon>Magnoliopsida</taxon>
        <taxon>Liliopsida</taxon>
        <taxon>Poales</taxon>
        <taxon>Poaceae</taxon>
        <taxon>PACMAD clade</taxon>
        <taxon>Arundinoideae</taxon>
        <taxon>Arundineae</taxon>
        <taxon>Arundo</taxon>
    </lineage>
</organism>
<name>A0A0A9EEW7_ARUDO</name>
<dbReference type="EMBL" id="GBRH01198576">
    <property type="protein sequence ID" value="JAD99319.1"/>
    <property type="molecule type" value="Transcribed_RNA"/>
</dbReference>
<proteinExistence type="predicted"/>
<sequence>MLTYTLLRFFFSFPSPCMGRRVGGVDGSFSRRDLGRSMAMAHPAALGMASWSRGGSNTSRHEMGSGDRGPLERRRQRRSTTEDPSARA</sequence>